<evidence type="ECO:0000313" key="2">
    <source>
        <dbReference type="Proteomes" id="UP001183585"/>
    </source>
</evidence>
<name>A0ABU2CLP4_9MICO</name>
<comment type="caution">
    <text evidence="1">The sequence shown here is derived from an EMBL/GenBank/DDBJ whole genome shotgun (WGS) entry which is preliminary data.</text>
</comment>
<gene>
    <name evidence="1" type="ORF">J2S48_001756</name>
</gene>
<keyword evidence="2" id="KW-1185">Reference proteome</keyword>
<sequence length="43" mass="4591">MTDLAFILLTMAFFAAVAVVARRAAAHEPAAHEPALDPSGRRK</sequence>
<dbReference type="RefSeq" id="WP_274993489.1">
    <property type="nucleotide sequence ID" value="NZ_JAJQQP010000004.1"/>
</dbReference>
<organism evidence="1 2">
    <name type="scientific">Promicromonospora iranensis</name>
    <dbReference type="NCBI Taxonomy" id="1105144"/>
    <lineage>
        <taxon>Bacteria</taxon>
        <taxon>Bacillati</taxon>
        <taxon>Actinomycetota</taxon>
        <taxon>Actinomycetes</taxon>
        <taxon>Micrococcales</taxon>
        <taxon>Promicromonosporaceae</taxon>
        <taxon>Promicromonospora</taxon>
    </lineage>
</organism>
<proteinExistence type="predicted"/>
<evidence type="ECO:0000313" key="1">
    <source>
        <dbReference type="EMBL" id="MDR7382241.1"/>
    </source>
</evidence>
<dbReference type="EMBL" id="JAVDYE010000001">
    <property type="protein sequence ID" value="MDR7382241.1"/>
    <property type="molecule type" value="Genomic_DNA"/>
</dbReference>
<protein>
    <submittedName>
        <fullName evidence="1">Uncharacterized protein</fullName>
    </submittedName>
</protein>
<reference evidence="1 2" key="1">
    <citation type="submission" date="2023-07" db="EMBL/GenBank/DDBJ databases">
        <title>Sequencing the genomes of 1000 actinobacteria strains.</title>
        <authorList>
            <person name="Klenk H.-P."/>
        </authorList>
    </citation>
    <scope>NUCLEOTIDE SEQUENCE [LARGE SCALE GENOMIC DNA]</scope>
    <source>
        <strain evidence="1 2">DSM 45554</strain>
    </source>
</reference>
<dbReference type="Proteomes" id="UP001183585">
    <property type="component" value="Unassembled WGS sequence"/>
</dbReference>
<accession>A0ABU2CLP4</accession>